<feature type="binding site" evidence="14">
    <location>
        <position position="145"/>
    </location>
    <ligand>
        <name>ATP</name>
        <dbReference type="ChEBI" id="CHEBI:30616"/>
    </ligand>
</feature>
<evidence type="ECO:0000256" key="1">
    <source>
        <dbReference type="ARBA" id="ARBA00004496"/>
    </source>
</evidence>
<dbReference type="EMBL" id="JQ844274">
    <property type="protein sequence ID" value="AGS54037.1"/>
    <property type="molecule type" value="Genomic_DNA"/>
</dbReference>
<dbReference type="GO" id="GO:0061710">
    <property type="term" value="F:L-threonylcarbamoyladenylate synthase"/>
    <property type="evidence" value="ECO:0007669"/>
    <property type="project" value="UniProtKB-EC"/>
</dbReference>
<feature type="binding site" evidence="14">
    <location>
        <position position="60"/>
    </location>
    <ligand>
        <name>ATP</name>
        <dbReference type="ChEBI" id="CHEBI:30616"/>
    </ligand>
</feature>
<feature type="binding site" evidence="14">
    <location>
        <position position="37"/>
    </location>
    <ligand>
        <name>L-threonine</name>
        <dbReference type="ChEBI" id="CHEBI:57926"/>
    </ligand>
</feature>
<protein>
    <recommendedName>
        <fullName evidence="4 13">Threonylcarbamoyl-AMP synthase</fullName>
        <shortName evidence="13">TC-AMP synthase</shortName>
        <ecNumber evidence="3 13">2.7.7.87</ecNumber>
    </recommendedName>
    <alternativeName>
        <fullName evidence="11 13">L-threonylcarbamoyladenylate synthase</fullName>
    </alternativeName>
</protein>
<evidence type="ECO:0000256" key="6">
    <source>
        <dbReference type="ARBA" id="ARBA00022679"/>
    </source>
</evidence>
<evidence type="ECO:0000256" key="3">
    <source>
        <dbReference type="ARBA" id="ARBA00012584"/>
    </source>
</evidence>
<feature type="binding site" evidence="14">
    <location>
        <position position="69"/>
    </location>
    <ligand>
        <name>L-threonine</name>
        <dbReference type="ChEBI" id="CHEBI:57926"/>
    </ligand>
</feature>
<dbReference type="EC" id="2.7.7.87" evidence="3 13"/>
<dbReference type="Gene3D" id="3.90.870.10">
    <property type="entry name" value="DHBP synthase"/>
    <property type="match status" value="1"/>
</dbReference>
<comment type="subcellular location">
    <subcellularLocation>
        <location evidence="1 13">Cytoplasm</location>
    </subcellularLocation>
</comment>
<dbReference type="InterPro" id="IPR005145">
    <property type="entry name" value="Sua5_C"/>
</dbReference>
<evidence type="ECO:0000256" key="14">
    <source>
        <dbReference type="PIRSR" id="PIRSR004930-1"/>
    </source>
</evidence>
<organism evidence="16">
    <name type="scientific">uncultured bacterium contig00048</name>
    <dbReference type="NCBI Taxonomy" id="1181533"/>
    <lineage>
        <taxon>Bacteria</taxon>
        <taxon>environmental samples</taxon>
    </lineage>
</organism>
<keyword evidence="9 13" id="KW-0547">Nucleotide-binding</keyword>
<feature type="binding site" evidence="14">
    <location>
        <position position="123"/>
    </location>
    <ligand>
        <name>L-threonine</name>
        <dbReference type="ChEBI" id="CHEBI:57926"/>
    </ligand>
</feature>
<feature type="domain" description="YrdC-like" evidence="15">
    <location>
        <begin position="15"/>
        <end position="201"/>
    </location>
</feature>
<dbReference type="GO" id="GO:0005737">
    <property type="term" value="C:cytoplasm"/>
    <property type="evidence" value="ECO:0007669"/>
    <property type="project" value="UniProtKB-SubCell"/>
</dbReference>
<evidence type="ECO:0000256" key="4">
    <source>
        <dbReference type="ARBA" id="ARBA00015492"/>
    </source>
</evidence>
<dbReference type="InterPro" id="IPR017945">
    <property type="entry name" value="DHBP_synth_RibB-like_a/b_dom"/>
</dbReference>
<keyword evidence="8 13" id="KW-0548">Nucleotidyltransferase</keyword>
<name>A0A806KHH3_9BACT</name>
<dbReference type="GO" id="GO:0006450">
    <property type="term" value="P:regulation of translational fidelity"/>
    <property type="evidence" value="ECO:0007669"/>
    <property type="project" value="TreeGrafter"/>
</dbReference>
<dbReference type="InterPro" id="IPR050156">
    <property type="entry name" value="TC-AMP_synthase_SUA5"/>
</dbReference>
<feature type="binding site" evidence="14">
    <location>
        <position position="153"/>
    </location>
    <ligand>
        <name>ATP</name>
        <dbReference type="ChEBI" id="CHEBI:30616"/>
    </ligand>
</feature>
<comment type="function">
    <text evidence="13">Required for the formation of a threonylcarbamoyl group on adenosine at position 37 (t(6)A37) in tRNAs that read codons beginning with adenine.</text>
</comment>
<accession>A0A806KHH3</accession>
<dbReference type="PANTHER" id="PTHR17490:SF16">
    <property type="entry name" value="THREONYLCARBAMOYL-AMP SYNTHASE"/>
    <property type="match status" value="1"/>
</dbReference>
<evidence type="ECO:0000259" key="15">
    <source>
        <dbReference type="PROSITE" id="PS51163"/>
    </source>
</evidence>
<feature type="binding site" evidence="14">
    <location>
        <position position="143"/>
    </location>
    <ligand>
        <name>L-threonine</name>
        <dbReference type="ChEBI" id="CHEBI:57926"/>
    </ligand>
</feature>
<dbReference type="PANTHER" id="PTHR17490">
    <property type="entry name" value="SUA5"/>
    <property type="match status" value="1"/>
</dbReference>
<evidence type="ECO:0000256" key="8">
    <source>
        <dbReference type="ARBA" id="ARBA00022695"/>
    </source>
</evidence>
<dbReference type="PIRSF" id="PIRSF004930">
    <property type="entry name" value="Tln_factor_SUA5"/>
    <property type="match status" value="1"/>
</dbReference>
<dbReference type="Gene3D" id="3.40.50.11030">
    <property type="entry name" value="Threonylcarbamoyl-AMP synthase, C-terminal domain"/>
    <property type="match status" value="1"/>
</dbReference>
<dbReference type="GO" id="GO:0005524">
    <property type="term" value="F:ATP binding"/>
    <property type="evidence" value="ECO:0007669"/>
    <property type="project" value="UniProtKB-UniRule"/>
</dbReference>
<dbReference type="InterPro" id="IPR006070">
    <property type="entry name" value="Sua5-like_dom"/>
</dbReference>
<feature type="binding site" evidence="14">
    <location>
        <position position="119"/>
    </location>
    <ligand>
        <name>ATP</name>
        <dbReference type="ChEBI" id="CHEBI:30616"/>
    </ligand>
</feature>
<feature type="binding site" evidence="14">
    <location>
        <position position="64"/>
    </location>
    <ligand>
        <name>ATP</name>
        <dbReference type="ChEBI" id="CHEBI:30616"/>
    </ligand>
</feature>
<keyword evidence="5 13" id="KW-0963">Cytoplasm</keyword>
<keyword evidence="7 13" id="KW-0819">tRNA processing</keyword>
<dbReference type="Pfam" id="PF01300">
    <property type="entry name" value="Sua5_yciO_yrdC"/>
    <property type="match status" value="1"/>
</dbReference>
<comment type="catalytic activity">
    <reaction evidence="12 13">
        <text>L-threonine + hydrogencarbonate + ATP = L-threonylcarbamoyladenylate + diphosphate + H2O</text>
        <dbReference type="Rhea" id="RHEA:36407"/>
        <dbReference type="ChEBI" id="CHEBI:15377"/>
        <dbReference type="ChEBI" id="CHEBI:17544"/>
        <dbReference type="ChEBI" id="CHEBI:30616"/>
        <dbReference type="ChEBI" id="CHEBI:33019"/>
        <dbReference type="ChEBI" id="CHEBI:57926"/>
        <dbReference type="ChEBI" id="CHEBI:73682"/>
        <dbReference type="EC" id="2.7.7.87"/>
    </reaction>
</comment>
<evidence type="ECO:0000256" key="7">
    <source>
        <dbReference type="ARBA" id="ARBA00022694"/>
    </source>
</evidence>
<dbReference type="FunFam" id="3.90.870.10:FF:000009">
    <property type="entry name" value="Threonylcarbamoyl-AMP synthase, putative"/>
    <property type="match status" value="1"/>
</dbReference>
<feature type="binding site" evidence="14">
    <location>
        <position position="235"/>
    </location>
    <ligand>
        <name>ATP</name>
        <dbReference type="ChEBI" id="CHEBI:30616"/>
    </ligand>
</feature>
<sequence length="346" mass="37494">MKTQIYRIDGSPNDEMRIKEAGEIIKRGGLVAFPTETVYGLGGDALNPEAAAKIYAAKGRPTDNPLIVHLCRTSDIEAIVRDIPPVFYKLADAFWPGPLTVVLRKTVRVPDSTTGGLATVAVRMPDNQTALALIEAAGGFVAAPSANRSGRPSPTTIEHVIADMDGCIEMIIDDGAARIGIESTILDLISSPAKILRPGHITEAELSPYLGTVERAAETDRLSIPLAPGMKYRHYAPKGKMTIVEGEEEAVIAYINERLASDKAEGLKTGVIASRQTCSQYRADSVKCLGDRGDEETLAHNLYRILREFDDEITDVIYSEAFASENIGEAIMDRLSKAAQHNIVYL</sequence>
<evidence type="ECO:0000256" key="9">
    <source>
        <dbReference type="ARBA" id="ARBA00022741"/>
    </source>
</evidence>
<proteinExistence type="inferred from homology"/>
<feature type="binding site" evidence="14">
    <location>
        <position position="183"/>
    </location>
    <ligand>
        <name>L-threonine</name>
        <dbReference type="ChEBI" id="CHEBI:57926"/>
    </ligand>
</feature>
<dbReference type="GO" id="GO:0008033">
    <property type="term" value="P:tRNA processing"/>
    <property type="evidence" value="ECO:0007669"/>
    <property type="project" value="UniProtKB-KW"/>
</dbReference>
<evidence type="ECO:0000313" key="16">
    <source>
        <dbReference type="EMBL" id="AGS54037.1"/>
    </source>
</evidence>
<dbReference type="SUPFAM" id="SSF55821">
    <property type="entry name" value="YrdC/RibB"/>
    <property type="match status" value="1"/>
</dbReference>
<dbReference type="NCBIfam" id="TIGR00057">
    <property type="entry name" value="L-threonylcarbamoyladenylate synthase"/>
    <property type="match status" value="1"/>
</dbReference>
<evidence type="ECO:0000256" key="12">
    <source>
        <dbReference type="ARBA" id="ARBA00048366"/>
    </source>
</evidence>
<dbReference type="GO" id="GO:0000049">
    <property type="term" value="F:tRNA binding"/>
    <property type="evidence" value="ECO:0007669"/>
    <property type="project" value="TreeGrafter"/>
</dbReference>
<evidence type="ECO:0000256" key="10">
    <source>
        <dbReference type="ARBA" id="ARBA00022840"/>
    </source>
</evidence>
<keyword evidence="6 13" id="KW-0808">Transferase</keyword>
<dbReference type="GO" id="GO:0003725">
    <property type="term" value="F:double-stranded RNA binding"/>
    <property type="evidence" value="ECO:0007669"/>
    <property type="project" value="UniProtKB-UniRule"/>
</dbReference>
<evidence type="ECO:0000256" key="5">
    <source>
        <dbReference type="ARBA" id="ARBA00022490"/>
    </source>
</evidence>
<feature type="binding site" evidence="14">
    <location>
        <position position="197"/>
    </location>
    <ligand>
        <name>ATP</name>
        <dbReference type="ChEBI" id="CHEBI:30616"/>
    </ligand>
</feature>
<evidence type="ECO:0000256" key="11">
    <source>
        <dbReference type="ARBA" id="ARBA00029774"/>
    </source>
</evidence>
<comment type="similarity">
    <text evidence="2 13">Belongs to the SUA5 family.</text>
</comment>
<dbReference type="PROSITE" id="PS51163">
    <property type="entry name" value="YRDC"/>
    <property type="match status" value="1"/>
</dbReference>
<keyword evidence="10 13" id="KW-0067">ATP-binding</keyword>
<reference evidence="16" key="1">
    <citation type="submission" date="2012-03" db="EMBL/GenBank/DDBJ databases">
        <title>Functional metagenomics reveals considerable lignocellulase gene clusters in the gut microbiome of a wood-feeding higher termite.</title>
        <authorList>
            <person name="Liu N."/>
        </authorList>
    </citation>
    <scope>NUCLEOTIDE SEQUENCE</scope>
</reference>
<dbReference type="InterPro" id="IPR038385">
    <property type="entry name" value="Sua5/YwlC_C"/>
</dbReference>
<dbReference type="AlphaFoldDB" id="A0A806KHH3"/>
<dbReference type="Pfam" id="PF03481">
    <property type="entry name" value="Sua5_C"/>
    <property type="match status" value="1"/>
</dbReference>
<dbReference type="InterPro" id="IPR010923">
    <property type="entry name" value="T(6)A37_SUA5"/>
</dbReference>
<evidence type="ECO:0000256" key="2">
    <source>
        <dbReference type="ARBA" id="ARBA00007663"/>
    </source>
</evidence>
<evidence type="ECO:0000256" key="13">
    <source>
        <dbReference type="PIRNR" id="PIRNR004930"/>
    </source>
</evidence>